<evidence type="ECO:0000256" key="5">
    <source>
        <dbReference type="ARBA" id="ARBA00023002"/>
    </source>
</evidence>
<evidence type="ECO:0000313" key="14">
    <source>
        <dbReference type="EMBL" id="RAO74903.1"/>
    </source>
</evidence>
<dbReference type="EC" id="1.11.1.24" evidence="2"/>
<dbReference type="AlphaFoldDB" id="A0A328P0J9"/>
<evidence type="ECO:0000256" key="9">
    <source>
        <dbReference type="ARBA" id="ARBA00038489"/>
    </source>
</evidence>
<evidence type="ECO:0000256" key="7">
    <source>
        <dbReference type="ARBA" id="ARBA00023284"/>
    </source>
</evidence>
<evidence type="ECO:0000256" key="2">
    <source>
        <dbReference type="ARBA" id="ARBA00013017"/>
    </source>
</evidence>
<dbReference type="RefSeq" id="WP_111984659.1">
    <property type="nucleotide sequence ID" value="NZ_NFZS01000005.1"/>
</dbReference>
<organism evidence="14 15">
    <name type="scientific">Dyella jiangningensis</name>
    <dbReference type="NCBI Taxonomy" id="1379159"/>
    <lineage>
        <taxon>Bacteria</taxon>
        <taxon>Pseudomonadati</taxon>
        <taxon>Pseudomonadota</taxon>
        <taxon>Gammaproteobacteria</taxon>
        <taxon>Lysobacterales</taxon>
        <taxon>Rhodanobacteraceae</taxon>
        <taxon>Dyella</taxon>
    </lineage>
</organism>
<evidence type="ECO:0000256" key="4">
    <source>
        <dbReference type="ARBA" id="ARBA00022862"/>
    </source>
</evidence>
<protein>
    <recommendedName>
        <fullName evidence="2">thioredoxin-dependent peroxiredoxin</fullName>
        <ecNumber evidence="2">1.11.1.24</ecNumber>
    </recommendedName>
    <alternativeName>
        <fullName evidence="8">Thioredoxin peroxidase</fullName>
    </alternativeName>
    <alternativeName>
        <fullName evidence="10">Thioredoxin-dependent peroxiredoxin Bcp</fullName>
    </alternativeName>
</protein>
<gene>
    <name evidence="14" type="ORF">CA260_19070</name>
</gene>
<accession>A0A328P0J9</accession>
<dbReference type="CDD" id="cd03017">
    <property type="entry name" value="PRX_BCP"/>
    <property type="match status" value="1"/>
</dbReference>
<evidence type="ECO:0000256" key="12">
    <source>
        <dbReference type="SAM" id="SignalP"/>
    </source>
</evidence>
<feature type="signal peptide" evidence="12">
    <location>
        <begin position="1"/>
        <end position="26"/>
    </location>
</feature>
<evidence type="ECO:0000313" key="15">
    <source>
        <dbReference type="Proteomes" id="UP000248926"/>
    </source>
</evidence>
<dbReference type="OrthoDB" id="5572803at2"/>
<evidence type="ECO:0000256" key="3">
    <source>
        <dbReference type="ARBA" id="ARBA00022559"/>
    </source>
</evidence>
<dbReference type="InterPro" id="IPR036249">
    <property type="entry name" value="Thioredoxin-like_sf"/>
</dbReference>
<evidence type="ECO:0000256" key="11">
    <source>
        <dbReference type="ARBA" id="ARBA00049091"/>
    </source>
</evidence>
<dbReference type="InterPro" id="IPR000866">
    <property type="entry name" value="AhpC/TSA"/>
</dbReference>
<keyword evidence="4" id="KW-0049">Antioxidant</keyword>
<comment type="similarity">
    <text evidence="9">Belongs to the peroxiredoxin family. BCP/PrxQ subfamily.</text>
</comment>
<dbReference type="GO" id="GO:0008379">
    <property type="term" value="F:thioredoxin peroxidase activity"/>
    <property type="evidence" value="ECO:0007669"/>
    <property type="project" value="TreeGrafter"/>
</dbReference>
<feature type="chain" id="PRO_5016286005" description="thioredoxin-dependent peroxiredoxin" evidence="12">
    <location>
        <begin position="27"/>
        <end position="204"/>
    </location>
</feature>
<evidence type="ECO:0000259" key="13">
    <source>
        <dbReference type="PROSITE" id="PS51352"/>
    </source>
</evidence>
<keyword evidence="15" id="KW-1185">Reference proteome</keyword>
<feature type="domain" description="Thioredoxin" evidence="13">
    <location>
        <begin position="28"/>
        <end position="200"/>
    </location>
</feature>
<dbReference type="GO" id="GO:0034599">
    <property type="term" value="P:cellular response to oxidative stress"/>
    <property type="evidence" value="ECO:0007669"/>
    <property type="project" value="TreeGrafter"/>
</dbReference>
<keyword evidence="12" id="KW-0732">Signal</keyword>
<dbReference type="EMBL" id="NFZS01000005">
    <property type="protein sequence ID" value="RAO74903.1"/>
    <property type="molecule type" value="Genomic_DNA"/>
</dbReference>
<sequence>MNKRLVVSLATGALVAGALVASPAFAALSQGTAAPAFTAQASKDGKASDISLADALKNGPVVVYFFPSAYTGGCDVEAHAFATEAAKFQAAGATIIGVSADSIQRLNKFSADPNFCAGKFPIASDPAGKIAASYDLKMSAAVPGAKDVQGAVIDHGFISRTTFVIGRDGKIAAVFDSEADHLHPQEHVAKSLAIVEQLNGSKAP</sequence>
<dbReference type="Proteomes" id="UP000248926">
    <property type="component" value="Unassembled WGS sequence"/>
</dbReference>
<reference evidence="14 15" key="1">
    <citation type="journal article" date="2018" name="Genet. Mol. Biol.">
        <title>The genome sequence of Dyella jiangningensis FCAV SCS01 from a lignocellulose-decomposing microbial consortium metagenome reveals potential for biotechnological applications.</title>
        <authorList>
            <person name="Desiderato J.G."/>
            <person name="Alvarenga D.O."/>
            <person name="Constancio M.T.L."/>
            <person name="Alves L.M.C."/>
            <person name="Varani A.M."/>
        </authorList>
    </citation>
    <scope>NUCLEOTIDE SEQUENCE [LARGE SCALE GENOMIC DNA]</scope>
    <source>
        <strain evidence="14 15">FCAV SCS01</strain>
    </source>
</reference>
<evidence type="ECO:0000256" key="10">
    <source>
        <dbReference type="ARBA" id="ARBA00042639"/>
    </source>
</evidence>
<proteinExistence type="inferred from homology"/>
<comment type="catalytic activity">
    <reaction evidence="11">
        <text>a hydroperoxide + [thioredoxin]-dithiol = an alcohol + [thioredoxin]-disulfide + H2O</text>
        <dbReference type="Rhea" id="RHEA:62620"/>
        <dbReference type="Rhea" id="RHEA-COMP:10698"/>
        <dbReference type="Rhea" id="RHEA-COMP:10700"/>
        <dbReference type="ChEBI" id="CHEBI:15377"/>
        <dbReference type="ChEBI" id="CHEBI:29950"/>
        <dbReference type="ChEBI" id="CHEBI:30879"/>
        <dbReference type="ChEBI" id="CHEBI:35924"/>
        <dbReference type="ChEBI" id="CHEBI:50058"/>
        <dbReference type="EC" id="1.11.1.24"/>
    </reaction>
</comment>
<keyword evidence="3" id="KW-0575">Peroxidase</keyword>
<dbReference type="PROSITE" id="PS51352">
    <property type="entry name" value="THIOREDOXIN_2"/>
    <property type="match status" value="1"/>
</dbReference>
<dbReference type="Pfam" id="PF00578">
    <property type="entry name" value="AhpC-TSA"/>
    <property type="match status" value="1"/>
</dbReference>
<comment type="caution">
    <text evidence="14">The sequence shown here is derived from an EMBL/GenBank/DDBJ whole genome shotgun (WGS) entry which is preliminary data.</text>
</comment>
<dbReference type="InterPro" id="IPR050924">
    <property type="entry name" value="Peroxiredoxin_BCP/PrxQ"/>
</dbReference>
<comment type="function">
    <text evidence="1">Thiol-specific peroxidase that catalyzes the reduction of hydrogen peroxide and organic hydroperoxides to water and alcohols, respectively. Plays a role in cell protection against oxidative stress by detoxifying peroxides and as sensor of hydrogen peroxide-mediated signaling events.</text>
</comment>
<dbReference type="SUPFAM" id="SSF52833">
    <property type="entry name" value="Thioredoxin-like"/>
    <property type="match status" value="1"/>
</dbReference>
<name>A0A328P0J9_9GAMM</name>
<evidence type="ECO:0000256" key="1">
    <source>
        <dbReference type="ARBA" id="ARBA00003330"/>
    </source>
</evidence>
<dbReference type="PANTHER" id="PTHR42801:SF4">
    <property type="entry name" value="AHPC_TSA FAMILY PROTEIN"/>
    <property type="match status" value="1"/>
</dbReference>
<evidence type="ECO:0000256" key="6">
    <source>
        <dbReference type="ARBA" id="ARBA00023157"/>
    </source>
</evidence>
<dbReference type="GO" id="GO:0005737">
    <property type="term" value="C:cytoplasm"/>
    <property type="evidence" value="ECO:0007669"/>
    <property type="project" value="TreeGrafter"/>
</dbReference>
<dbReference type="Gene3D" id="3.40.30.10">
    <property type="entry name" value="Glutaredoxin"/>
    <property type="match status" value="1"/>
</dbReference>
<evidence type="ECO:0000256" key="8">
    <source>
        <dbReference type="ARBA" id="ARBA00032824"/>
    </source>
</evidence>
<keyword evidence="7" id="KW-0676">Redox-active center</keyword>
<dbReference type="GO" id="GO:0045454">
    <property type="term" value="P:cell redox homeostasis"/>
    <property type="evidence" value="ECO:0007669"/>
    <property type="project" value="TreeGrafter"/>
</dbReference>
<dbReference type="PANTHER" id="PTHR42801">
    <property type="entry name" value="THIOREDOXIN-DEPENDENT PEROXIDE REDUCTASE"/>
    <property type="match status" value="1"/>
</dbReference>
<dbReference type="InterPro" id="IPR013766">
    <property type="entry name" value="Thioredoxin_domain"/>
</dbReference>
<keyword evidence="6" id="KW-1015">Disulfide bond</keyword>
<keyword evidence="5" id="KW-0560">Oxidoreductase</keyword>